<comment type="caution">
    <text evidence="8">The sequence shown here is derived from an EMBL/GenBank/DDBJ whole genome shotgun (WGS) entry which is preliminary data.</text>
</comment>
<dbReference type="SUPFAM" id="SSF46785">
    <property type="entry name" value="Winged helix' DNA-binding domain"/>
    <property type="match status" value="1"/>
</dbReference>
<dbReference type="GO" id="GO:1990414">
    <property type="term" value="P:replication-born double-strand break repair via sister chromatid exchange"/>
    <property type="evidence" value="ECO:0007669"/>
    <property type="project" value="TreeGrafter"/>
</dbReference>
<evidence type="ECO:0000313" key="8">
    <source>
        <dbReference type="EMBL" id="GIY24653.1"/>
    </source>
</evidence>
<protein>
    <submittedName>
        <fullName evidence="8">Double-strand-break repair protein rad21 homolog</fullName>
    </submittedName>
</protein>
<evidence type="ECO:0000256" key="4">
    <source>
        <dbReference type="ARBA" id="ARBA00022454"/>
    </source>
</evidence>
<sequence>MFVAKFDKFVTMVLFLTNLILKRKTSLSKIWLAAHWDKKLTKYHIHQIDIVSGVHDIMCQEIILDLRLSGHLLVGIVKIFSRKTKYLLTECSEIFTRVADFRTNITDIYSKKVKAPVKKITLPEILENDLEFEKMDEDVIFLSNQSRIEEITLKETVSNAHLINDDEFGCFGEENIPINFDENIHLPLLDDDINAIMKENNLITNGAPPITEYCNDGEMGNGSFDSEELPKKKTTCHISDSQYLILICESNQTSELKDGNKLNLMPLSNILKNIQGIKRRKRKLIIDEIKTLNREKFEKQLEDFSDIVVPLDLAPPSKRLMNLKEIGGAEKLLCQSGHKISSTTVQKLFKRNLKTHKTEEIIDESSCEEDTYISDRPEIERRSSCLEYTETNDLNGHSLAMGNSHPLITNEYNEQLNENVFRENFINSDSSSNGINPSYEQMDFADSYQQEKSMSGDTDEKLNCFLQDRIVKMLQILKVLFKEMDEIRFSFLVQTNRKMKVVKKFFSLLILKKYSIVELKQIKPFEEIFVTKGAQFMSACEEFLL</sequence>
<name>A0AAV4RQX5_9ARAC</name>
<organism evidence="8 9">
    <name type="scientific">Caerostris darwini</name>
    <dbReference type="NCBI Taxonomy" id="1538125"/>
    <lineage>
        <taxon>Eukaryota</taxon>
        <taxon>Metazoa</taxon>
        <taxon>Ecdysozoa</taxon>
        <taxon>Arthropoda</taxon>
        <taxon>Chelicerata</taxon>
        <taxon>Arachnida</taxon>
        <taxon>Araneae</taxon>
        <taxon>Araneomorphae</taxon>
        <taxon>Entelegynae</taxon>
        <taxon>Araneoidea</taxon>
        <taxon>Araneidae</taxon>
        <taxon>Caerostris</taxon>
    </lineage>
</organism>
<dbReference type="InterPro" id="IPR006910">
    <property type="entry name" value="Rad21_Rec8_N"/>
</dbReference>
<dbReference type="InterPro" id="IPR023093">
    <property type="entry name" value="ScpA-like_C"/>
</dbReference>
<accession>A0AAV4RQX5</accession>
<dbReference type="AlphaFoldDB" id="A0AAV4RQX5"/>
<dbReference type="Pfam" id="PF04825">
    <property type="entry name" value="Rad21_Rec8_N"/>
    <property type="match status" value="1"/>
</dbReference>
<evidence type="ECO:0000256" key="5">
    <source>
        <dbReference type="ARBA" id="ARBA00023242"/>
    </source>
</evidence>
<dbReference type="Pfam" id="PF04824">
    <property type="entry name" value="Rad21_Rec8"/>
    <property type="match status" value="1"/>
</dbReference>
<dbReference type="EMBL" id="BPLQ01006726">
    <property type="protein sequence ID" value="GIY24653.1"/>
    <property type="molecule type" value="Genomic_DNA"/>
</dbReference>
<keyword evidence="9" id="KW-1185">Reference proteome</keyword>
<dbReference type="InterPro" id="IPR049589">
    <property type="entry name" value="NXP1_M-like"/>
</dbReference>
<dbReference type="Proteomes" id="UP001054837">
    <property type="component" value="Unassembled WGS sequence"/>
</dbReference>
<dbReference type="GO" id="GO:0008278">
    <property type="term" value="C:cohesin complex"/>
    <property type="evidence" value="ECO:0007669"/>
    <property type="project" value="InterPro"/>
</dbReference>
<dbReference type="PANTHER" id="PTHR12585:SF69">
    <property type="entry name" value="FI11703P"/>
    <property type="match status" value="1"/>
</dbReference>
<feature type="domain" description="Rad21/Rec8-like protein C-terminal eukaryotic" evidence="6">
    <location>
        <begin position="494"/>
        <end position="536"/>
    </location>
</feature>
<evidence type="ECO:0000256" key="1">
    <source>
        <dbReference type="ARBA" id="ARBA00004123"/>
    </source>
</evidence>
<evidence type="ECO:0000256" key="3">
    <source>
        <dbReference type="ARBA" id="ARBA00009870"/>
    </source>
</evidence>
<proteinExistence type="inferred from homology"/>
<dbReference type="CDD" id="cd21792">
    <property type="entry name" value="Rad21_Rec8_M_NXP1-like"/>
    <property type="match status" value="1"/>
</dbReference>
<evidence type="ECO:0000313" key="9">
    <source>
        <dbReference type="Proteomes" id="UP001054837"/>
    </source>
</evidence>
<comment type="subcellular location">
    <subcellularLocation>
        <location evidence="2">Chromosome</location>
    </subcellularLocation>
    <subcellularLocation>
        <location evidence="1">Nucleus</location>
    </subcellularLocation>
</comment>
<dbReference type="GO" id="GO:0007062">
    <property type="term" value="P:sister chromatid cohesion"/>
    <property type="evidence" value="ECO:0007669"/>
    <property type="project" value="InterPro"/>
</dbReference>
<dbReference type="InterPro" id="IPR036390">
    <property type="entry name" value="WH_DNA-bd_sf"/>
</dbReference>
<keyword evidence="4" id="KW-0158">Chromosome</keyword>
<comment type="similarity">
    <text evidence="3">Belongs to the rad21 family.</text>
</comment>
<evidence type="ECO:0000256" key="2">
    <source>
        <dbReference type="ARBA" id="ARBA00004286"/>
    </source>
</evidence>
<dbReference type="InterPro" id="IPR039781">
    <property type="entry name" value="Rad21/Rec8-like"/>
</dbReference>
<dbReference type="Gene3D" id="1.10.10.580">
    <property type="entry name" value="Structural maintenance of chromosome 1. Chain E"/>
    <property type="match status" value="1"/>
</dbReference>
<keyword evidence="5" id="KW-0539">Nucleus</keyword>
<feature type="domain" description="Rad21/Rec8-like protein N-terminal" evidence="7">
    <location>
        <begin position="14"/>
        <end position="104"/>
    </location>
</feature>
<dbReference type="InterPro" id="IPR006909">
    <property type="entry name" value="Rad21/Rec8_C_eu"/>
</dbReference>
<gene>
    <name evidence="8" type="primary">rad21</name>
    <name evidence="8" type="ORF">CDAR_585541</name>
</gene>
<reference evidence="8 9" key="1">
    <citation type="submission" date="2021-06" db="EMBL/GenBank/DDBJ databases">
        <title>Caerostris darwini draft genome.</title>
        <authorList>
            <person name="Kono N."/>
            <person name="Arakawa K."/>
        </authorList>
    </citation>
    <scope>NUCLEOTIDE SEQUENCE [LARGE SCALE GENOMIC DNA]</scope>
</reference>
<evidence type="ECO:0000259" key="6">
    <source>
        <dbReference type="Pfam" id="PF04824"/>
    </source>
</evidence>
<dbReference type="GO" id="GO:0005634">
    <property type="term" value="C:nucleus"/>
    <property type="evidence" value="ECO:0007669"/>
    <property type="project" value="UniProtKB-SubCell"/>
</dbReference>
<dbReference type="GO" id="GO:0003682">
    <property type="term" value="F:chromatin binding"/>
    <property type="evidence" value="ECO:0007669"/>
    <property type="project" value="TreeGrafter"/>
</dbReference>
<dbReference type="PANTHER" id="PTHR12585">
    <property type="entry name" value="SCC1 / RAD21 FAMILY MEMBER"/>
    <property type="match status" value="1"/>
</dbReference>
<evidence type="ECO:0000259" key="7">
    <source>
        <dbReference type="Pfam" id="PF04825"/>
    </source>
</evidence>